<feature type="transmembrane region" description="Helical" evidence="1">
    <location>
        <begin position="7"/>
        <end position="25"/>
    </location>
</feature>
<name>A0A432L6T1_9BACI</name>
<keyword evidence="1" id="KW-0472">Membrane</keyword>
<dbReference type="Proteomes" id="UP000287910">
    <property type="component" value="Unassembled WGS sequence"/>
</dbReference>
<keyword evidence="3" id="KW-1185">Reference proteome</keyword>
<comment type="caution">
    <text evidence="2">The sequence shown here is derived from an EMBL/GenBank/DDBJ whole genome shotgun (WGS) entry which is preliminary data.</text>
</comment>
<proteinExistence type="predicted"/>
<dbReference type="AlphaFoldDB" id="A0A432L6T1"/>
<keyword evidence="1" id="KW-1133">Transmembrane helix</keyword>
<reference evidence="2 3" key="1">
    <citation type="submission" date="2018-12" db="EMBL/GenBank/DDBJ databases">
        <title>Lysinibacillus antri sp. nov., isolated from a cave soil.</title>
        <authorList>
            <person name="Narsing Rao M.P."/>
            <person name="Zhang H."/>
            <person name="Dong Z.-Y."/>
            <person name="Niu X.-K."/>
            <person name="Zhang K."/>
            <person name="Fang B.-Z."/>
            <person name="Kang Y.-Q."/>
            <person name="Xiao M."/>
            <person name="Li W.-J."/>
        </authorList>
    </citation>
    <scope>NUCLEOTIDE SEQUENCE [LARGE SCALE GENOMIC DNA]</scope>
    <source>
        <strain evidence="2 3">SYSU K30002</strain>
    </source>
</reference>
<evidence type="ECO:0000313" key="2">
    <source>
        <dbReference type="EMBL" id="RUL46481.1"/>
    </source>
</evidence>
<accession>A0A432L6T1</accession>
<dbReference type="EMBL" id="RYYR01000046">
    <property type="protein sequence ID" value="RUL46481.1"/>
    <property type="molecule type" value="Genomic_DNA"/>
</dbReference>
<keyword evidence="1" id="KW-0812">Transmembrane</keyword>
<gene>
    <name evidence="2" type="ORF">EK386_19105</name>
</gene>
<dbReference type="RefSeq" id="WP_126660780.1">
    <property type="nucleotide sequence ID" value="NZ_RYYR01000046.1"/>
</dbReference>
<evidence type="ECO:0000256" key="1">
    <source>
        <dbReference type="SAM" id="Phobius"/>
    </source>
</evidence>
<feature type="transmembrane region" description="Helical" evidence="1">
    <location>
        <begin position="72"/>
        <end position="90"/>
    </location>
</feature>
<protein>
    <submittedName>
        <fullName evidence="2">Nucleoside-diphosphate sugar epimerase</fullName>
    </submittedName>
</protein>
<organism evidence="2 3">
    <name type="scientific">Lysinibacillus antri</name>
    <dbReference type="NCBI Taxonomy" id="2498145"/>
    <lineage>
        <taxon>Bacteria</taxon>
        <taxon>Bacillati</taxon>
        <taxon>Bacillota</taxon>
        <taxon>Bacilli</taxon>
        <taxon>Bacillales</taxon>
        <taxon>Bacillaceae</taxon>
        <taxon>Lysinibacillus</taxon>
    </lineage>
</organism>
<evidence type="ECO:0000313" key="3">
    <source>
        <dbReference type="Proteomes" id="UP000287910"/>
    </source>
</evidence>
<feature type="transmembrane region" description="Helical" evidence="1">
    <location>
        <begin position="37"/>
        <end position="60"/>
    </location>
</feature>
<feature type="transmembrane region" description="Helical" evidence="1">
    <location>
        <begin position="117"/>
        <end position="140"/>
    </location>
</feature>
<sequence>MLRLSWLISLGISLIGFLIIGNLYSVKIEEGSGNFGFVGIIFVVPFLLLSLFTTFRYFLAVARNSVDRLMKTLSIVSGFIFIGILIYFVIDYKNAIYLTLSDSLSDLPLINEHTYTVFLNFYTFALIHAIVGLIGGIVGLTKKR</sequence>